<dbReference type="InterPro" id="IPR039422">
    <property type="entry name" value="MarR/SlyA-like"/>
</dbReference>
<dbReference type="PROSITE" id="PS50995">
    <property type="entry name" value="HTH_MARR_2"/>
    <property type="match status" value="1"/>
</dbReference>
<organism evidence="2 3">
    <name type="scientific">Kineosphaera limosa NBRC 100340</name>
    <dbReference type="NCBI Taxonomy" id="1184609"/>
    <lineage>
        <taxon>Bacteria</taxon>
        <taxon>Bacillati</taxon>
        <taxon>Actinomycetota</taxon>
        <taxon>Actinomycetes</taxon>
        <taxon>Micrococcales</taxon>
        <taxon>Dermatophilaceae</taxon>
        <taxon>Kineosphaera</taxon>
    </lineage>
</organism>
<dbReference type="InterPro" id="IPR036388">
    <property type="entry name" value="WH-like_DNA-bd_sf"/>
</dbReference>
<dbReference type="PANTHER" id="PTHR33164:SF99">
    <property type="entry name" value="MARR FAMILY REGULATORY PROTEIN"/>
    <property type="match status" value="1"/>
</dbReference>
<keyword evidence="3" id="KW-1185">Reference proteome</keyword>
<dbReference type="InterPro" id="IPR036390">
    <property type="entry name" value="WH_DNA-bd_sf"/>
</dbReference>
<sequence length="173" mass="19440">MSARGSSRPAPEADEPPWLDPLERRAWLTGNALLLKLPALLEQQLQRDADLSYFEYLVLAVLAEQKPPRLRMSRLAMLTGGSLSRLSHVAKRLELKEYIVRETDAQDRRSTNAVLTPSGQRKVLDTAPGHVAWVREIFFDHLDSEHLQQFVAVGRRVMPQIDPGAEIAGAPDR</sequence>
<dbReference type="Proteomes" id="UP000008366">
    <property type="component" value="Unassembled WGS sequence"/>
</dbReference>
<evidence type="ECO:0000259" key="1">
    <source>
        <dbReference type="PROSITE" id="PS50995"/>
    </source>
</evidence>
<dbReference type="GO" id="GO:0006950">
    <property type="term" value="P:response to stress"/>
    <property type="evidence" value="ECO:0007669"/>
    <property type="project" value="TreeGrafter"/>
</dbReference>
<comment type="caution">
    <text evidence="2">The sequence shown here is derived from an EMBL/GenBank/DDBJ whole genome shotgun (WGS) entry which is preliminary data.</text>
</comment>
<evidence type="ECO:0000313" key="3">
    <source>
        <dbReference type="Proteomes" id="UP000008366"/>
    </source>
</evidence>
<dbReference type="EMBL" id="BAHD01000016">
    <property type="protein sequence ID" value="GAB95078.1"/>
    <property type="molecule type" value="Genomic_DNA"/>
</dbReference>
<gene>
    <name evidence="2" type="ORF">KILIM_016_00180</name>
</gene>
<protein>
    <submittedName>
        <fullName evidence="2">Putative MarR family transcriptional regulator</fullName>
    </submittedName>
</protein>
<dbReference type="Gene3D" id="1.10.10.10">
    <property type="entry name" value="Winged helix-like DNA-binding domain superfamily/Winged helix DNA-binding domain"/>
    <property type="match status" value="1"/>
</dbReference>
<dbReference type="SUPFAM" id="SSF46785">
    <property type="entry name" value="Winged helix' DNA-binding domain"/>
    <property type="match status" value="1"/>
</dbReference>
<feature type="domain" description="HTH marR-type" evidence="1">
    <location>
        <begin position="19"/>
        <end position="159"/>
    </location>
</feature>
<dbReference type="eggNOG" id="COG1846">
    <property type="taxonomic scope" value="Bacteria"/>
</dbReference>
<name>K6VFW1_9MICO</name>
<proteinExistence type="predicted"/>
<dbReference type="PANTHER" id="PTHR33164">
    <property type="entry name" value="TRANSCRIPTIONAL REGULATOR, MARR FAMILY"/>
    <property type="match status" value="1"/>
</dbReference>
<dbReference type="Pfam" id="PF12802">
    <property type="entry name" value="MarR_2"/>
    <property type="match status" value="1"/>
</dbReference>
<dbReference type="GO" id="GO:0003700">
    <property type="term" value="F:DNA-binding transcription factor activity"/>
    <property type="evidence" value="ECO:0007669"/>
    <property type="project" value="InterPro"/>
</dbReference>
<dbReference type="SMART" id="SM00347">
    <property type="entry name" value="HTH_MARR"/>
    <property type="match status" value="1"/>
</dbReference>
<accession>K6VFW1</accession>
<dbReference type="RefSeq" id="WP_006591610.1">
    <property type="nucleotide sequence ID" value="NZ_BAHD01000016.1"/>
</dbReference>
<dbReference type="OrthoDB" id="8635520at2"/>
<dbReference type="InterPro" id="IPR000835">
    <property type="entry name" value="HTH_MarR-typ"/>
</dbReference>
<dbReference type="AlphaFoldDB" id="K6VFW1"/>
<reference evidence="2 3" key="1">
    <citation type="submission" date="2012-08" db="EMBL/GenBank/DDBJ databases">
        <title>Whole genome shotgun sequence of Kineosphaera limosa NBRC 100340.</title>
        <authorList>
            <person name="Yoshida I."/>
            <person name="Isaki S."/>
            <person name="Hosoyama A."/>
            <person name="Tsuchikane K."/>
            <person name="Katsumata H."/>
            <person name="Ando Y."/>
            <person name="Ohji S."/>
            <person name="Hamada M."/>
            <person name="Tamura T."/>
            <person name="Yamazoe A."/>
            <person name="Yamazaki S."/>
            <person name="Fujita N."/>
        </authorList>
    </citation>
    <scope>NUCLEOTIDE SEQUENCE [LARGE SCALE GENOMIC DNA]</scope>
    <source>
        <strain evidence="2 3">NBRC 100340</strain>
    </source>
</reference>
<dbReference type="STRING" id="1184609.KILIM_016_00180"/>
<evidence type="ECO:0000313" key="2">
    <source>
        <dbReference type="EMBL" id="GAB95078.1"/>
    </source>
</evidence>